<dbReference type="EMBL" id="NIZT01000033">
    <property type="protein sequence ID" value="RBQ22911.1"/>
    <property type="molecule type" value="Genomic_DNA"/>
</dbReference>
<sequence>MKIFKKRGEMTHFQILSEISKQEPHLRQKDIAERLGITVQAVSENIKTLINEEYVIFKDGRAPYRITQKGIAKVKKEAINLRKYSDDVLETMNYYKSIWPALATEDLKEGEKVGLYMDDGLLYANKSKQSACAQVLLDVKKGDDVPLIDLEGLIDLEIGQVVIITLPAIKNGGSRSADINLIKFSIDSGFKKWGIDKIDKFGAMGTVSRYIANKLDIPIDIEFALAQSSISAAKKGLNILILVVGDMSKGIIRSLEDENIKYYVIDASTN</sequence>
<evidence type="ECO:0000313" key="2">
    <source>
        <dbReference type="EMBL" id="RBQ22911.1"/>
    </source>
</evidence>
<gene>
    <name evidence="2" type="ORF">ALNOE001_13830</name>
</gene>
<feature type="domain" description="HTH crp-type" evidence="1">
    <location>
        <begin position="18"/>
        <end position="68"/>
    </location>
</feature>
<dbReference type="GO" id="GO:0006355">
    <property type="term" value="P:regulation of DNA-templated transcription"/>
    <property type="evidence" value="ECO:0007669"/>
    <property type="project" value="InterPro"/>
</dbReference>
<dbReference type="InterPro" id="IPR057161">
    <property type="entry name" value="DUF7839"/>
</dbReference>
<organism evidence="2 3">
    <name type="scientific">Candidatus Methanobinarius endosymbioticus</name>
    <dbReference type="NCBI Taxonomy" id="2006182"/>
    <lineage>
        <taxon>Archaea</taxon>
        <taxon>Methanobacteriati</taxon>
        <taxon>Methanobacteriota</taxon>
        <taxon>Methanomada group</taxon>
        <taxon>Methanobacteria</taxon>
        <taxon>Methanobacteriales</taxon>
        <taxon>Methanobacteriaceae</taxon>
        <taxon>Candidatus Methanobinarius</taxon>
    </lineage>
</organism>
<dbReference type="AlphaFoldDB" id="A0A366M9K1"/>
<dbReference type="Gene3D" id="1.10.10.10">
    <property type="entry name" value="Winged helix-like DNA-binding domain superfamily/Winged helix DNA-binding domain"/>
    <property type="match status" value="1"/>
</dbReference>
<reference evidence="2 3" key="1">
    <citation type="submission" date="2018-06" db="EMBL/GenBank/DDBJ databases">
        <title>Genomic insight into two independent archaeal endosymbiosis events.</title>
        <authorList>
            <person name="Lind A.E."/>
            <person name="Lewis W.H."/>
            <person name="Spang A."/>
            <person name="Guy L."/>
            <person name="Embley M.T."/>
            <person name="Ettema T.J.G."/>
        </authorList>
    </citation>
    <scope>NUCLEOTIDE SEQUENCE [LARGE SCALE GENOMIC DNA]</scope>
    <source>
        <strain evidence="2">NOE</strain>
    </source>
</reference>
<dbReference type="InterPro" id="IPR036388">
    <property type="entry name" value="WH-like_DNA-bd_sf"/>
</dbReference>
<dbReference type="SUPFAM" id="SSF46785">
    <property type="entry name" value="Winged helix' DNA-binding domain"/>
    <property type="match status" value="1"/>
</dbReference>
<dbReference type="Pfam" id="PF25211">
    <property type="entry name" value="DUF7839"/>
    <property type="match status" value="1"/>
</dbReference>
<evidence type="ECO:0000259" key="1">
    <source>
        <dbReference type="SMART" id="SM00419"/>
    </source>
</evidence>
<keyword evidence="3" id="KW-1185">Reference proteome</keyword>
<dbReference type="Pfam" id="PF13412">
    <property type="entry name" value="HTH_24"/>
    <property type="match status" value="1"/>
</dbReference>
<dbReference type="PIRSF" id="PIRSF004955">
    <property type="entry name" value="HTH_arch"/>
    <property type="match status" value="1"/>
</dbReference>
<dbReference type="InterPro" id="IPR012015">
    <property type="entry name" value="UCP_HTH_arc"/>
</dbReference>
<comment type="caution">
    <text evidence="2">The sequence shown here is derived from an EMBL/GenBank/DDBJ whole genome shotgun (WGS) entry which is preliminary data.</text>
</comment>
<dbReference type="InterPro" id="IPR036390">
    <property type="entry name" value="WH_DNA-bd_sf"/>
</dbReference>
<name>A0A366M9K1_9EURY</name>
<evidence type="ECO:0000313" key="3">
    <source>
        <dbReference type="Proteomes" id="UP000253099"/>
    </source>
</evidence>
<proteinExistence type="predicted"/>
<accession>A0A366M9K1</accession>
<dbReference type="SMART" id="SM00419">
    <property type="entry name" value="HTH_CRP"/>
    <property type="match status" value="1"/>
</dbReference>
<protein>
    <recommendedName>
        <fullName evidence="1">HTH crp-type domain-containing protein</fullName>
    </recommendedName>
</protein>
<dbReference type="InterPro" id="IPR012318">
    <property type="entry name" value="HTH_CRP"/>
</dbReference>
<dbReference type="PANTHER" id="PTHR43704">
    <property type="entry name" value="BSR5907 PROTEIN"/>
    <property type="match status" value="1"/>
</dbReference>
<dbReference type="PANTHER" id="PTHR43704:SF2">
    <property type="entry name" value="HTH CRP-TYPE DOMAIN-CONTAINING PROTEIN"/>
    <property type="match status" value="1"/>
</dbReference>
<dbReference type="Proteomes" id="UP000253099">
    <property type="component" value="Unassembled WGS sequence"/>
</dbReference>
<dbReference type="GO" id="GO:0003677">
    <property type="term" value="F:DNA binding"/>
    <property type="evidence" value="ECO:0007669"/>
    <property type="project" value="InterPro"/>
</dbReference>